<dbReference type="SMART" id="SM00517">
    <property type="entry name" value="PolyA"/>
    <property type="match status" value="2"/>
</dbReference>
<feature type="compositionally biased region" description="Basic and acidic residues" evidence="1">
    <location>
        <begin position="619"/>
        <end position="632"/>
    </location>
</feature>
<dbReference type="Gene3D" id="3.30.1490.40">
    <property type="match status" value="1"/>
</dbReference>
<feature type="compositionally biased region" description="Polar residues" evidence="1">
    <location>
        <begin position="842"/>
        <end position="853"/>
    </location>
</feature>
<feature type="compositionally biased region" description="Basic residues" evidence="1">
    <location>
        <begin position="1475"/>
        <end position="1485"/>
    </location>
</feature>
<name>A0A8H3YPV8_VENIN</name>
<dbReference type="InterPro" id="IPR022742">
    <property type="entry name" value="Hydrolase_4"/>
</dbReference>
<evidence type="ECO:0000313" key="5">
    <source>
        <dbReference type="Proteomes" id="UP000433883"/>
    </source>
</evidence>
<sequence>MADIQTEEGWHTLEDGHKLYTKTWKTNETPKARMVFVHGFSDHCNAYNEFLPTLASKGIQVHAFDQRGWGRSVQNPKQKGLTGPTSTVLADITSFIKPLVPSPEPLFLFGHSMGGAEVAMYTAQGDKDIHKHIRGYILDGPFIAIHPNSKPSAITVAVGRVAGRLLPHRQLVNKLNAEFICRDVKIQKQYEADPLCHDTGTLEGLAGMLDRAAELDGGKFKVPHDAGEGDKTRMLIGHGTSDLVCDVESTKKFYDRMGDVEDKELKLYDGWYHQLHAEPSPDKETYIDDVVSWILKRAEPSTNSTGQLGRSYVQPFVTGLETDSLTSIGNNEGNNKGGNEGNNEGSIEGNNEAADLRSLWNTINPHQHRTHWTAMADSTRWVLKSNDPYGSVHGPYSSDQMHDWYMQRDFYGCLHHDIMIARGERNRSSTYDYGRFEYGEFETLWQLERRMGNALSPFQTRSLPPFHASRTAPLIFSSTQPLISSRTRPWNSWTTPIESNPYRVSRPINHAQPLSANEAVKLPSRNFSMTPSEALEARLDAHAHAPAAGRSIYDDGEQRLDLDSVYSHNATSEDLSHLGQLPLRLQPHQQPEASTLSWGTNDQPPPVPNHATKPVAITRTERSSAVERKRYDTSARDVDNAIAHLQNQFGQGLMNVVDEEKASSVVSQFYRRRRRSFEFPPRSQESDKAEETAEALHERSVFPSSNIDMLNKEEKQTQLWMDGVRTVAKNDKDDDAEAPEKQVHSSRSKNDKVVKNTDCTLHSKERQKETCVDSKTAAEVISHHQISLDFGSQVLFSASEASKMKEAASNRRNAISYRALEEETDRVRSADKYPGAPEAVNASRTYSRGAASQTRAARQFTHCEGSVKFSDSASRPRKLEDSDTSSFQDVRRTPDQQLLGEALYKKVHQLQPQLAGKITGMLMELNTAQVVGLIEDAVLLYHKVAEAYRVYEEYVKSDCSTKENLRQTLFPMIREQLGPERELANVVMGVMLEMGHAEIFDLIVDEGALRSKIDEIVDRNGLVRSGADTLEGATSLGEMESSDDDEDEEYESDGSEESSREDSESDDREDCRDEGNYCDERDAQEGQSNTSRQNADSQYLQDSIDEQDATPYSYQEPDCHENTVDAMFGMRRTKNKVENMAGSPTAAQSLQDAHISSPPVPSYQEAEWTQFQTTYSYDHNDFERNPADQEKNTDFGTEPLPSEVSACYSQLPIDQNCGLEDDHPGPVDTYNICGFSSNGGGYRGDERGRVFERSSRLSMVLPTFGGCRRDRSWSTSAQAPTTPGSVDEQWQTLAQNRSREQAQTPPREPSETQATFVKRTIEARRRQLGLNVDLASYPLTDEEEEFFTPLLGDFGKGGFEAHGVNETDIQPVAHTQPTSLQTDYHGKVGAGNGDKETTQAASPATPASLFALSPKSDHSAKEDSFPNRPISPCKPSIAQHVEEEKKSCTSATGSDSPPSRTPSNTTDPTTSAKTPRTKRPTHLHSSRINDSEDFHASVQISSGKLGMRDNGDVEHVVGDGHERTCSVDFNFKFPDPRVEGLALDVDSTAGEGCGSSDYASDAGRTDSEWEVLDEREEGGCEGGKEREGEGQEGVKRGWFGWAFGR</sequence>
<organism evidence="4 5">
    <name type="scientific">Venturia inaequalis</name>
    <name type="common">Apple scab fungus</name>
    <dbReference type="NCBI Taxonomy" id="5025"/>
    <lineage>
        <taxon>Eukaryota</taxon>
        <taxon>Fungi</taxon>
        <taxon>Dikarya</taxon>
        <taxon>Ascomycota</taxon>
        <taxon>Pezizomycotina</taxon>
        <taxon>Dothideomycetes</taxon>
        <taxon>Pleosporomycetidae</taxon>
        <taxon>Venturiales</taxon>
        <taxon>Venturiaceae</taxon>
        <taxon>Venturia</taxon>
    </lineage>
</organism>
<feature type="compositionally biased region" description="Basic and acidic residues" evidence="1">
    <location>
        <begin position="1069"/>
        <end position="1084"/>
    </location>
</feature>
<feature type="region of interest" description="Disordered" evidence="1">
    <location>
        <begin position="730"/>
        <end position="760"/>
    </location>
</feature>
<feature type="region of interest" description="Disordered" evidence="1">
    <location>
        <begin position="1548"/>
        <end position="1593"/>
    </location>
</feature>
<dbReference type="InterPro" id="IPR002004">
    <property type="entry name" value="PABP_HYD_C"/>
</dbReference>
<feature type="compositionally biased region" description="Low complexity" evidence="1">
    <location>
        <begin position="1398"/>
        <end position="1408"/>
    </location>
</feature>
<feature type="compositionally biased region" description="Basic and acidic residues" evidence="1">
    <location>
        <begin position="1415"/>
        <end position="1425"/>
    </location>
</feature>
<gene>
    <name evidence="4" type="ORF">BLS_005549</name>
</gene>
<dbReference type="PROSITE" id="PS51309">
    <property type="entry name" value="PABC"/>
    <property type="match status" value="1"/>
</dbReference>
<feature type="compositionally biased region" description="Basic and acidic residues" evidence="1">
    <location>
        <begin position="684"/>
        <end position="697"/>
    </location>
</feature>
<dbReference type="InterPro" id="IPR036053">
    <property type="entry name" value="PABP-dom"/>
</dbReference>
<dbReference type="Gene3D" id="3.40.50.1820">
    <property type="entry name" value="alpha/beta hydrolase"/>
    <property type="match status" value="1"/>
</dbReference>
<feature type="region of interest" description="Disordered" evidence="1">
    <location>
        <begin position="823"/>
        <end position="853"/>
    </location>
</feature>
<dbReference type="SUPFAM" id="SSF53474">
    <property type="entry name" value="alpha/beta-Hydrolases"/>
    <property type="match status" value="1"/>
</dbReference>
<feature type="region of interest" description="Disordered" evidence="1">
    <location>
        <begin position="589"/>
        <end position="632"/>
    </location>
</feature>
<accession>A0A8H3YPV8</accession>
<evidence type="ECO:0000259" key="2">
    <source>
        <dbReference type="PROSITE" id="PS50829"/>
    </source>
</evidence>
<feature type="region of interest" description="Disordered" evidence="1">
    <location>
        <begin position="1028"/>
        <end position="1099"/>
    </location>
</feature>
<dbReference type="EMBL" id="WNWQ01000387">
    <property type="protein sequence ID" value="KAE9968995.1"/>
    <property type="molecule type" value="Genomic_DNA"/>
</dbReference>
<feature type="region of interest" description="Disordered" evidence="1">
    <location>
        <begin position="677"/>
        <end position="697"/>
    </location>
</feature>
<dbReference type="PANTHER" id="PTHR11614">
    <property type="entry name" value="PHOSPHOLIPASE-RELATED"/>
    <property type="match status" value="1"/>
</dbReference>
<evidence type="ECO:0000313" key="4">
    <source>
        <dbReference type="EMBL" id="KAE9968995.1"/>
    </source>
</evidence>
<dbReference type="InterPro" id="IPR051044">
    <property type="entry name" value="MAG_DAG_Lipase"/>
</dbReference>
<dbReference type="Gene3D" id="1.10.1900.10">
    <property type="entry name" value="c-terminal domain of poly(a) binding protein"/>
    <property type="match status" value="2"/>
</dbReference>
<comment type="caution">
    <text evidence="4">The sequence shown here is derived from an EMBL/GenBank/DDBJ whole genome shotgun (WGS) entry which is preliminary data.</text>
</comment>
<feature type="compositionally biased region" description="Acidic residues" evidence="1">
    <location>
        <begin position="1040"/>
        <end position="1056"/>
    </location>
</feature>
<feature type="region of interest" description="Disordered" evidence="1">
    <location>
        <begin position="1375"/>
        <end position="1494"/>
    </location>
</feature>
<dbReference type="PROSITE" id="PS50829">
    <property type="entry name" value="GYF"/>
    <property type="match status" value="1"/>
</dbReference>
<feature type="compositionally biased region" description="Polar residues" evidence="1">
    <location>
        <begin position="1448"/>
        <end position="1474"/>
    </location>
</feature>
<dbReference type="InterPro" id="IPR035445">
    <property type="entry name" value="GYF-like_dom_sf"/>
</dbReference>
<feature type="domain" description="PABC" evidence="3">
    <location>
        <begin position="879"/>
        <end position="956"/>
    </location>
</feature>
<dbReference type="SUPFAM" id="SSF63570">
    <property type="entry name" value="PABC (PABP) domain"/>
    <property type="match status" value="2"/>
</dbReference>
<feature type="region of interest" description="Disordered" evidence="1">
    <location>
        <begin position="323"/>
        <end position="349"/>
    </location>
</feature>
<dbReference type="Pfam" id="PF00658">
    <property type="entry name" value="MLLE"/>
    <property type="match status" value="2"/>
</dbReference>
<dbReference type="GO" id="GO:0003723">
    <property type="term" value="F:RNA binding"/>
    <property type="evidence" value="ECO:0007669"/>
    <property type="project" value="InterPro"/>
</dbReference>
<dbReference type="InterPro" id="IPR003169">
    <property type="entry name" value="GYF"/>
</dbReference>
<dbReference type="Proteomes" id="UP000433883">
    <property type="component" value="Unassembled WGS sequence"/>
</dbReference>
<feature type="region of interest" description="Disordered" evidence="1">
    <location>
        <begin position="867"/>
        <end position="891"/>
    </location>
</feature>
<protein>
    <submittedName>
        <fullName evidence="4">Uncharacterized protein</fullName>
    </submittedName>
</protein>
<proteinExistence type="predicted"/>
<feature type="compositionally biased region" description="Polar residues" evidence="1">
    <location>
        <begin position="1085"/>
        <end position="1099"/>
    </location>
</feature>
<dbReference type="SUPFAM" id="SSF55277">
    <property type="entry name" value="GYF domain"/>
    <property type="match status" value="1"/>
</dbReference>
<dbReference type="Pfam" id="PF12146">
    <property type="entry name" value="Hydrolase_4"/>
    <property type="match status" value="1"/>
</dbReference>
<dbReference type="InterPro" id="IPR029058">
    <property type="entry name" value="AB_hydrolase_fold"/>
</dbReference>
<evidence type="ECO:0000259" key="3">
    <source>
        <dbReference type="PROSITE" id="PS51309"/>
    </source>
</evidence>
<feature type="compositionally biased region" description="Polar residues" evidence="1">
    <location>
        <begin position="592"/>
        <end position="602"/>
    </location>
</feature>
<feature type="domain" description="GYF" evidence="2">
    <location>
        <begin position="378"/>
        <end position="434"/>
    </location>
</feature>
<feature type="compositionally biased region" description="Basic and acidic residues" evidence="1">
    <location>
        <begin position="1582"/>
        <end position="1593"/>
    </location>
</feature>
<evidence type="ECO:0000256" key="1">
    <source>
        <dbReference type="SAM" id="MobiDB-lite"/>
    </source>
</evidence>
<reference evidence="4 5" key="1">
    <citation type="submission" date="2019-11" db="EMBL/GenBank/DDBJ databases">
        <title>Venturia inaequalis Genome Resource.</title>
        <authorList>
            <person name="Lichtner F.J."/>
        </authorList>
    </citation>
    <scope>NUCLEOTIDE SEQUENCE [LARGE SCALE GENOMIC DNA]</scope>
    <source>
        <strain evidence="4">Bline_iso_100314</strain>
    </source>
</reference>